<reference evidence="4 5" key="1">
    <citation type="submission" date="2021-07" db="EMBL/GenBank/DDBJ databases">
        <title>Karlodiniumbacter phycospheric gen. nov., sp. nov., a phycosphere bacterium isolated from karlodinium veneficum.</title>
        <authorList>
            <person name="Peng Y."/>
            <person name="Jiang L."/>
            <person name="Lee J."/>
        </authorList>
    </citation>
    <scope>NUCLEOTIDE SEQUENCE</scope>
    <source>
        <strain evidence="4 5">N5</strain>
    </source>
</reference>
<feature type="domain" description="Microcin J25-processing protein McjB C-terminal" evidence="2">
    <location>
        <begin position="36"/>
        <end position="151"/>
    </location>
</feature>
<dbReference type="Pfam" id="PF13471">
    <property type="entry name" value="Transglut_core3"/>
    <property type="match status" value="1"/>
</dbReference>
<gene>
    <name evidence="3" type="ORF">KUL25_02475</name>
    <name evidence="4" type="ORF">KUL25_02480</name>
</gene>
<dbReference type="EMBL" id="CP078073">
    <property type="protein sequence ID" value="QXL88412.1"/>
    <property type="molecule type" value="Genomic_DNA"/>
</dbReference>
<accession>A0A975TWD4</accession>
<dbReference type="RefSeq" id="WP_257891483.1">
    <property type="nucleotide sequence ID" value="NZ_JAIMBW010000001.1"/>
</dbReference>
<evidence type="ECO:0000313" key="4">
    <source>
        <dbReference type="EMBL" id="QXL88412.1"/>
    </source>
</evidence>
<dbReference type="AlphaFoldDB" id="A0A975TWD4"/>
<keyword evidence="1" id="KW-1133">Transmembrane helix</keyword>
<sequence>MAVALRKVRSATTFSAFELILIAPVFMALGVARLAILILPFRLYARVLGQPAGLDVETAPVSDSAMARARAIGKVVRRTARITPWQSVCLGQAMVAALLLRLAGVPYCGYFGVAAARDGAETDPLSAHAWVRVGHWNATGGQDVRRYAVVMVFKHSPRHGG</sequence>
<dbReference type="Proteomes" id="UP000693972">
    <property type="component" value="Unassembled WGS sequence"/>
</dbReference>
<evidence type="ECO:0000256" key="1">
    <source>
        <dbReference type="SAM" id="Phobius"/>
    </source>
</evidence>
<evidence type="ECO:0000259" key="2">
    <source>
        <dbReference type="Pfam" id="PF13471"/>
    </source>
</evidence>
<dbReference type="EMBL" id="JAIMBW010000001">
    <property type="protein sequence ID" value="MBY4891627.1"/>
    <property type="molecule type" value="Genomic_DNA"/>
</dbReference>
<dbReference type="InterPro" id="IPR032708">
    <property type="entry name" value="McjB_C"/>
</dbReference>
<dbReference type="InterPro" id="IPR053521">
    <property type="entry name" value="McjB-like"/>
</dbReference>
<keyword evidence="1" id="KW-0812">Transmembrane</keyword>
<feature type="transmembrane region" description="Helical" evidence="1">
    <location>
        <begin position="20"/>
        <end position="41"/>
    </location>
</feature>
<dbReference type="NCBIfam" id="NF033537">
    <property type="entry name" value="lasso_biosyn_B2"/>
    <property type="match status" value="1"/>
</dbReference>
<name>A0A975TWD4_9RHOB</name>
<keyword evidence="5" id="KW-1185">Reference proteome</keyword>
<organism evidence="4">
    <name type="scientific">Gymnodinialimonas phycosphaerae</name>
    <dbReference type="NCBI Taxonomy" id="2841589"/>
    <lineage>
        <taxon>Bacteria</taxon>
        <taxon>Pseudomonadati</taxon>
        <taxon>Pseudomonadota</taxon>
        <taxon>Alphaproteobacteria</taxon>
        <taxon>Rhodobacterales</taxon>
        <taxon>Paracoccaceae</taxon>
        <taxon>Gymnodinialimonas</taxon>
    </lineage>
</organism>
<proteinExistence type="predicted"/>
<protein>
    <submittedName>
        <fullName evidence="4">Lasso peptide biosynthesis B2 protein</fullName>
    </submittedName>
</protein>
<keyword evidence="1" id="KW-0472">Membrane</keyword>
<evidence type="ECO:0000313" key="5">
    <source>
        <dbReference type="Proteomes" id="UP000693972"/>
    </source>
</evidence>
<evidence type="ECO:0000313" key="3">
    <source>
        <dbReference type="EMBL" id="MBY4891627.1"/>
    </source>
</evidence>